<dbReference type="GO" id="GO:0004519">
    <property type="term" value="F:endonuclease activity"/>
    <property type="evidence" value="ECO:0007669"/>
    <property type="project" value="UniProtKB-KW"/>
</dbReference>
<accession>A0A6G5ABG5</accession>
<dbReference type="AlphaFoldDB" id="A0A6G5ABG5"/>
<protein>
    <submittedName>
        <fullName evidence="1">Putative endonuclease/reverse transcript</fullName>
    </submittedName>
</protein>
<keyword evidence="1" id="KW-0378">Hydrolase</keyword>
<evidence type="ECO:0000313" key="1">
    <source>
        <dbReference type="EMBL" id="NIE47536.1"/>
    </source>
</evidence>
<dbReference type="EMBL" id="GIKN01005263">
    <property type="protein sequence ID" value="NIE47536.1"/>
    <property type="molecule type" value="Transcribed_RNA"/>
</dbReference>
<proteinExistence type="predicted"/>
<keyword evidence="1" id="KW-0540">Nuclease</keyword>
<organism evidence="1">
    <name type="scientific">Rhipicephalus microplus</name>
    <name type="common">Cattle tick</name>
    <name type="synonym">Boophilus microplus</name>
    <dbReference type="NCBI Taxonomy" id="6941"/>
    <lineage>
        <taxon>Eukaryota</taxon>
        <taxon>Metazoa</taxon>
        <taxon>Ecdysozoa</taxon>
        <taxon>Arthropoda</taxon>
        <taxon>Chelicerata</taxon>
        <taxon>Arachnida</taxon>
        <taxon>Acari</taxon>
        <taxon>Parasitiformes</taxon>
        <taxon>Ixodida</taxon>
        <taxon>Ixodoidea</taxon>
        <taxon>Ixodidae</taxon>
        <taxon>Rhipicephalinae</taxon>
        <taxon>Rhipicephalus</taxon>
        <taxon>Boophilus</taxon>
    </lineage>
</organism>
<sequence length="105" mass="12643">MLQELNLQPLVDRRRIARLKFLFLLSQNTFNFDAEQYLIPRQVRSLRSDHLRKYLVPQCRVNTYAYSFFPRTIKDWNVLPDAIRDSQTAEHFENNVTKYFLSESS</sequence>
<reference evidence="1" key="1">
    <citation type="submission" date="2020-03" db="EMBL/GenBank/DDBJ databases">
        <title>A transcriptome and proteome of the tick Rhipicephalus microplus shaped by the genetic composition of its hosts and developmental stage.</title>
        <authorList>
            <person name="Garcia G.R."/>
            <person name="Ribeiro J.M.C."/>
            <person name="Maruyama S.R."/>
            <person name="Gardinasse L.G."/>
            <person name="Nelson K."/>
            <person name="Ferreira B.R."/>
            <person name="Andrade T.G."/>
            <person name="Santos I.K.F.M."/>
        </authorList>
    </citation>
    <scope>NUCLEOTIDE SEQUENCE</scope>
    <source>
        <strain evidence="1">NSGR</strain>
        <tissue evidence="1">Salivary glands</tissue>
    </source>
</reference>
<name>A0A6G5ABG5_RHIMP</name>
<keyword evidence="1" id="KW-0255">Endonuclease</keyword>